<accession>A0A9Q6LP34</accession>
<dbReference type="AlphaFoldDB" id="A0A9Q6LP34"/>
<evidence type="ECO:0000313" key="2">
    <source>
        <dbReference type="EMBL" id="QGO07668.1"/>
    </source>
</evidence>
<dbReference type="EMBL" id="CP038908">
    <property type="protein sequence ID" value="QGO04712.1"/>
    <property type="molecule type" value="Genomic_DNA"/>
</dbReference>
<dbReference type="EMBL" id="CP038909">
    <property type="protein sequence ID" value="QGO07668.1"/>
    <property type="molecule type" value="Genomic_DNA"/>
</dbReference>
<dbReference type="Proteomes" id="UP000422232">
    <property type="component" value="Plasmid unnamed1"/>
</dbReference>
<geneLocation type="plasmid" evidence="2 3">
    <name>unnamed1</name>
</geneLocation>
<gene>
    <name evidence="1" type="ORF">Psal009_00584</name>
    <name evidence="2" type="ORF">Psal009_03627</name>
</gene>
<protein>
    <recommendedName>
        <fullName evidence="4">WGR domain-containing protein</fullName>
    </recommendedName>
</protein>
<name>A0A9Q6LP34_PISSA</name>
<reference evidence="2 3" key="1">
    <citation type="submission" date="2019-04" db="EMBL/GenBank/DDBJ databases">
        <title>Complete genome sequencing of Piscirickettsia salmonis strain Psal-009.</title>
        <authorList>
            <person name="Schober I."/>
            <person name="Bunk B."/>
            <person name="Sproer C."/>
            <person name="Carril G.P."/>
            <person name="Riedel T."/>
            <person name="Flores-Herrera P.A."/>
            <person name="Nourdin-Galindo G."/>
            <person name="Marshall S.H."/>
            <person name="Overmann J."/>
        </authorList>
    </citation>
    <scope>NUCLEOTIDE SEQUENCE [LARGE SCALE GENOMIC DNA]</scope>
    <source>
        <strain evidence="2 3">Psal-009</strain>
        <plasmid evidence="2 3">unnamed1</plasmid>
    </source>
</reference>
<keyword evidence="2" id="KW-0614">Plasmid</keyword>
<keyword evidence="3" id="KW-1185">Reference proteome</keyword>
<sequence>MANTTQDWLTLTWEKRSDSYRIHLEEDLFGQWWLTRVKTINGKKEIKKDACENYQAGIKRIGHIKYHYEKLGFVLA</sequence>
<evidence type="ECO:0008006" key="4">
    <source>
        <dbReference type="Google" id="ProtNLM"/>
    </source>
</evidence>
<dbReference type="Proteomes" id="UP000422232">
    <property type="component" value="Chromosome"/>
</dbReference>
<evidence type="ECO:0000313" key="1">
    <source>
        <dbReference type="EMBL" id="QGO04712.1"/>
    </source>
</evidence>
<evidence type="ECO:0000313" key="3">
    <source>
        <dbReference type="Proteomes" id="UP000422232"/>
    </source>
</evidence>
<dbReference type="RefSeq" id="WP_016210861.1">
    <property type="nucleotide sequence ID" value="NZ_CP012413.1"/>
</dbReference>
<organism evidence="2 3">
    <name type="scientific">Piscirickettsia salmonis</name>
    <dbReference type="NCBI Taxonomy" id="1238"/>
    <lineage>
        <taxon>Bacteria</taxon>
        <taxon>Pseudomonadati</taxon>
        <taxon>Pseudomonadota</taxon>
        <taxon>Gammaproteobacteria</taxon>
        <taxon>Thiotrichales</taxon>
        <taxon>Piscirickettsiaceae</taxon>
        <taxon>Piscirickettsia</taxon>
    </lineage>
</organism>
<proteinExistence type="predicted"/>
<dbReference type="GeneID" id="66739527"/>